<gene>
    <name evidence="3" type="ORF">POM88_031803</name>
</gene>
<dbReference type="GO" id="GO:0009044">
    <property type="term" value="F:xylan 1,4-beta-xylosidase activity"/>
    <property type="evidence" value="ECO:0007669"/>
    <property type="project" value="InterPro"/>
</dbReference>
<dbReference type="Pfam" id="PF00933">
    <property type="entry name" value="Glyco_hydro_3"/>
    <property type="match status" value="1"/>
</dbReference>
<dbReference type="PANTHER" id="PTHR42721">
    <property type="entry name" value="SUGAR HYDROLASE-RELATED"/>
    <property type="match status" value="1"/>
</dbReference>
<dbReference type="InterPro" id="IPR017853">
    <property type="entry name" value="GH"/>
</dbReference>
<accession>A0AAD8I107</accession>
<protein>
    <recommendedName>
        <fullName evidence="2">Glycoside hydrolase family 3 N-terminal domain-containing protein</fullName>
    </recommendedName>
</protein>
<dbReference type="GO" id="GO:0031222">
    <property type="term" value="P:arabinan catabolic process"/>
    <property type="evidence" value="ECO:0007669"/>
    <property type="project" value="TreeGrafter"/>
</dbReference>
<dbReference type="SUPFAM" id="SSF51445">
    <property type="entry name" value="(Trans)glycosidases"/>
    <property type="match status" value="1"/>
</dbReference>
<dbReference type="Gene3D" id="3.20.20.300">
    <property type="entry name" value="Glycoside hydrolase, family 3, N-terminal domain"/>
    <property type="match status" value="1"/>
</dbReference>
<evidence type="ECO:0000313" key="4">
    <source>
        <dbReference type="Proteomes" id="UP001237642"/>
    </source>
</evidence>
<dbReference type="GO" id="GO:0045493">
    <property type="term" value="P:xylan catabolic process"/>
    <property type="evidence" value="ECO:0007669"/>
    <property type="project" value="InterPro"/>
</dbReference>
<dbReference type="PANTHER" id="PTHR42721:SF14">
    <property type="entry name" value="BETA-D-XYLOSIDASE 4-RELATED"/>
    <property type="match status" value="1"/>
</dbReference>
<dbReference type="GO" id="GO:0046556">
    <property type="term" value="F:alpha-L-arabinofuranosidase activity"/>
    <property type="evidence" value="ECO:0007669"/>
    <property type="project" value="TreeGrafter"/>
</dbReference>
<dbReference type="Proteomes" id="UP001237642">
    <property type="component" value="Unassembled WGS sequence"/>
</dbReference>
<evidence type="ECO:0000259" key="2">
    <source>
        <dbReference type="Pfam" id="PF00933"/>
    </source>
</evidence>
<dbReference type="InterPro" id="IPR001764">
    <property type="entry name" value="Glyco_hydro_3_N"/>
</dbReference>
<evidence type="ECO:0000256" key="1">
    <source>
        <dbReference type="ARBA" id="ARBA00022801"/>
    </source>
</evidence>
<keyword evidence="4" id="KW-1185">Reference proteome</keyword>
<evidence type="ECO:0000313" key="3">
    <source>
        <dbReference type="EMBL" id="KAK1375610.1"/>
    </source>
</evidence>
<dbReference type="InterPro" id="IPR044993">
    <property type="entry name" value="BXL"/>
</dbReference>
<dbReference type="InterPro" id="IPR036962">
    <property type="entry name" value="Glyco_hydro_3_N_sf"/>
</dbReference>
<dbReference type="EMBL" id="JAUIZM010000007">
    <property type="protein sequence ID" value="KAK1375610.1"/>
    <property type="molecule type" value="Genomic_DNA"/>
</dbReference>
<reference evidence="3" key="1">
    <citation type="submission" date="2023-02" db="EMBL/GenBank/DDBJ databases">
        <title>Genome of toxic invasive species Heracleum sosnowskyi carries increased number of genes despite the absence of recent whole-genome duplications.</title>
        <authorList>
            <person name="Schelkunov M."/>
            <person name="Shtratnikova V."/>
            <person name="Makarenko M."/>
            <person name="Klepikova A."/>
            <person name="Omelchenko D."/>
            <person name="Novikova G."/>
            <person name="Obukhova E."/>
            <person name="Bogdanov V."/>
            <person name="Penin A."/>
            <person name="Logacheva M."/>
        </authorList>
    </citation>
    <scope>NUCLEOTIDE SEQUENCE</scope>
    <source>
        <strain evidence="3">Hsosn_3</strain>
        <tissue evidence="3">Leaf</tissue>
    </source>
</reference>
<feature type="domain" description="Glycoside hydrolase family 3 N-terminal" evidence="2">
    <location>
        <begin position="62"/>
        <end position="191"/>
    </location>
</feature>
<comment type="caution">
    <text evidence="3">The sequence shown here is derived from an EMBL/GenBank/DDBJ whole genome shotgun (WGS) entry which is preliminary data.</text>
</comment>
<name>A0AAD8I107_9APIA</name>
<keyword evidence="1" id="KW-0378">Hydrolase</keyword>
<dbReference type="GO" id="GO:0048046">
    <property type="term" value="C:apoplast"/>
    <property type="evidence" value="ECO:0007669"/>
    <property type="project" value="TreeGrafter"/>
</dbReference>
<reference evidence="3" key="2">
    <citation type="submission" date="2023-05" db="EMBL/GenBank/DDBJ databases">
        <authorList>
            <person name="Schelkunov M.I."/>
        </authorList>
    </citation>
    <scope>NUCLEOTIDE SEQUENCE</scope>
    <source>
        <strain evidence="3">Hsosn_3</strain>
        <tissue evidence="3">Leaf</tissue>
    </source>
</reference>
<dbReference type="AlphaFoldDB" id="A0AAD8I107"/>
<organism evidence="3 4">
    <name type="scientific">Heracleum sosnowskyi</name>
    <dbReference type="NCBI Taxonomy" id="360622"/>
    <lineage>
        <taxon>Eukaryota</taxon>
        <taxon>Viridiplantae</taxon>
        <taxon>Streptophyta</taxon>
        <taxon>Embryophyta</taxon>
        <taxon>Tracheophyta</taxon>
        <taxon>Spermatophyta</taxon>
        <taxon>Magnoliopsida</taxon>
        <taxon>eudicotyledons</taxon>
        <taxon>Gunneridae</taxon>
        <taxon>Pentapetalae</taxon>
        <taxon>asterids</taxon>
        <taxon>campanulids</taxon>
        <taxon>Apiales</taxon>
        <taxon>Apiaceae</taxon>
        <taxon>Apioideae</taxon>
        <taxon>apioid superclade</taxon>
        <taxon>Tordylieae</taxon>
        <taxon>Tordyliinae</taxon>
        <taxon>Heracleum</taxon>
    </lineage>
</organism>
<proteinExistence type="predicted"/>
<sequence>MLVKGIQFGALSLRVRIDTMSCNSTDQTLHHCGQRICETILRLILLSFILLERWYQQKLEQCIIGLQERDDGDKYRLKVGACCKHYTTYDLDNWKGIDRFHFNALVTKQDMDDTYQPPFKSCVIDANVSSVMCSYNQVEGKPNCANSDLLTGVIRDEWKYISSDCDSLEVMFDEQHYTRTPEETAAIALKADHERR</sequence>